<evidence type="ECO:0000313" key="1">
    <source>
        <dbReference type="EMBL" id="ASO21798.1"/>
    </source>
</evidence>
<proteinExistence type="predicted"/>
<gene>
    <name evidence="1" type="ORF">AHOG_20905</name>
</gene>
<accession>A0A221W7B3</accession>
<dbReference type="EMBL" id="CP022521">
    <property type="protein sequence ID" value="ASO21798.1"/>
    <property type="molecule type" value="Genomic_DNA"/>
</dbReference>
<name>A0A221W7B3_9PSEU</name>
<dbReference type="RefSeq" id="WP_157736956.1">
    <property type="nucleotide sequence ID" value="NZ_CP022521.1"/>
</dbReference>
<dbReference type="Proteomes" id="UP000204221">
    <property type="component" value="Chromosome"/>
</dbReference>
<sequence>MSGFDVVPEDVAYAGRCIEEFAEKSSAAAKEVGEVDVSAGVPLPGLDDLGLGDGYGASDAGHVFGSSLGYDSFAWAYQRCVADVRGYLHELVECAEETAAALNAVANTYERVDEAGAAGTV</sequence>
<organism evidence="1 2">
    <name type="scientific">Actinoalloteichus hoggarensis</name>
    <dbReference type="NCBI Taxonomy" id="1470176"/>
    <lineage>
        <taxon>Bacteria</taxon>
        <taxon>Bacillati</taxon>
        <taxon>Actinomycetota</taxon>
        <taxon>Actinomycetes</taxon>
        <taxon>Pseudonocardiales</taxon>
        <taxon>Pseudonocardiaceae</taxon>
        <taxon>Actinoalloteichus</taxon>
    </lineage>
</organism>
<dbReference type="OrthoDB" id="3556553at2"/>
<keyword evidence="2" id="KW-1185">Reference proteome</keyword>
<reference evidence="1 2" key="1">
    <citation type="submission" date="2017-07" db="EMBL/GenBank/DDBJ databases">
        <title>Complete genome sequence of Actinoalloteichus hoggarensis DSM 45943, type strain of Actinoalloteichus hoggarensis.</title>
        <authorList>
            <person name="Ruckert C."/>
            <person name="Nouioui I."/>
            <person name="Willmese J."/>
            <person name="van Wezel G."/>
            <person name="Klenk H.-P."/>
            <person name="Kalinowski J."/>
            <person name="Zotchev S.B."/>
        </authorList>
    </citation>
    <scope>NUCLEOTIDE SEQUENCE [LARGE SCALE GENOMIC DNA]</scope>
    <source>
        <strain evidence="1 2">DSM 45943</strain>
    </source>
</reference>
<evidence type="ECO:0000313" key="2">
    <source>
        <dbReference type="Proteomes" id="UP000204221"/>
    </source>
</evidence>
<dbReference type="KEGG" id="ahg:AHOG_20905"/>
<dbReference type="AlphaFoldDB" id="A0A221W7B3"/>
<protein>
    <submittedName>
        <fullName evidence="1">Uncharacterized protein</fullName>
    </submittedName>
</protein>